<dbReference type="InterPro" id="IPR050275">
    <property type="entry name" value="PGM_Phosphatase"/>
</dbReference>
<organism evidence="3 4">
    <name type="scientific">Corynebacterium aquatimens</name>
    <dbReference type="NCBI Taxonomy" id="1190508"/>
    <lineage>
        <taxon>Bacteria</taxon>
        <taxon>Bacillati</taxon>
        <taxon>Actinomycetota</taxon>
        <taxon>Actinomycetes</taxon>
        <taxon>Mycobacteriales</taxon>
        <taxon>Corynebacteriaceae</taxon>
        <taxon>Corynebacterium</taxon>
    </lineage>
</organism>
<dbReference type="Pfam" id="PF00300">
    <property type="entry name" value="His_Phos_1"/>
    <property type="match status" value="1"/>
</dbReference>
<reference evidence="3" key="1">
    <citation type="submission" date="2020-11" db="EMBL/GenBank/DDBJ databases">
        <title>Sequencing the genomes of 1000 actinobacteria strains.</title>
        <authorList>
            <person name="Klenk H.-P."/>
        </authorList>
    </citation>
    <scope>NUCLEOTIDE SEQUENCE</scope>
    <source>
        <strain evidence="3">DSM 45632</strain>
    </source>
</reference>
<dbReference type="PANTHER" id="PTHR48100:SF1">
    <property type="entry name" value="HISTIDINE PHOSPHATASE FAMILY PROTEIN-RELATED"/>
    <property type="match status" value="1"/>
</dbReference>
<gene>
    <name evidence="3" type="ORF">IW254_001795</name>
</gene>
<dbReference type="PROSITE" id="PS00175">
    <property type="entry name" value="PG_MUTASE"/>
    <property type="match status" value="1"/>
</dbReference>
<dbReference type="GO" id="GO:0004619">
    <property type="term" value="F:phosphoglycerate mutase activity"/>
    <property type="evidence" value="ECO:0007669"/>
    <property type="project" value="UniProtKB-EC"/>
</dbReference>
<evidence type="ECO:0000313" key="4">
    <source>
        <dbReference type="Proteomes" id="UP000658613"/>
    </source>
</evidence>
<dbReference type="EC" id="5.4.2.12" evidence="3"/>
<keyword evidence="4" id="KW-1185">Reference proteome</keyword>
<dbReference type="SUPFAM" id="SSF53254">
    <property type="entry name" value="Phosphoglycerate mutase-like"/>
    <property type="match status" value="1"/>
</dbReference>
<keyword evidence="2 3" id="KW-0413">Isomerase</keyword>
<dbReference type="PANTHER" id="PTHR48100">
    <property type="entry name" value="BROAD-SPECIFICITY PHOSPHATASE YOR283W-RELATED"/>
    <property type="match status" value="1"/>
</dbReference>
<dbReference type="InterPro" id="IPR029033">
    <property type="entry name" value="His_PPase_superfam"/>
</dbReference>
<proteinExistence type="predicted"/>
<dbReference type="RefSeq" id="WP_196825151.1">
    <property type="nucleotide sequence ID" value="NZ_CP046980.1"/>
</dbReference>
<dbReference type="GO" id="GO:0005737">
    <property type="term" value="C:cytoplasm"/>
    <property type="evidence" value="ECO:0007669"/>
    <property type="project" value="TreeGrafter"/>
</dbReference>
<accession>A0A931E2Y6</accession>
<dbReference type="AlphaFoldDB" id="A0A931E2Y6"/>
<keyword evidence="1" id="KW-0324">Glycolysis</keyword>
<dbReference type="InterPro" id="IPR001345">
    <property type="entry name" value="PG/BPGM_mutase_AS"/>
</dbReference>
<dbReference type="SMART" id="SM00855">
    <property type="entry name" value="PGAM"/>
    <property type="match status" value="1"/>
</dbReference>
<name>A0A931E2Y6_9CORY</name>
<dbReference type="CDD" id="cd07067">
    <property type="entry name" value="HP_PGM_like"/>
    <property type="match status" value="1"/>
</dbReference>
<dbReference type="Proteomes" id="UP000658613">
    <property type="component" value="Unassembled WGS sequence"/>
</dbReference>
<dbReference type="Gene3D" id="3.40.50.1240">
    <property type="entry name" value="Phosphoglycerate mutase-like"/>
    <property type="match status" value="1"/>
</dbReference>
<protein>
    <submittedName>
        <fullName evidence="3">Phosphoglycerate mutase</fullName>
        <ecNumber evidence="3">5.4.2.12</ecNumber>
    </submittedName>
</protein>
<evidence type="ECO:0000313" key="3">
    <source>
        <dbReference type="EMBL" id="MBG6122826.1"/>
    </source>
</evidence>
<dbReference type="GO" id="GO:0016791">
    <property type="term" value="F:phosphatase activity"/>
    <property type="evidence" value="ECO:0007669"/>
    <property type="project" value="TreeGrafter"/>
</dbReference>
<evidence type="ECO:0000256" key="1">
    <source>
        <dbReference type="ARBA" id="ARBA00023152"/>
    </source>
</evidence>
<evidence type="ECO:0000256" key="2">
    <source>
        <dbReference type="ARBA" id="ARBA00023235"/>
    </source>
</evidence>
<comment type="caution">
    <text evidence="3">The sequence shown here is derived from an EMBL/GenBank/DDBJ whole genome shotgun (WGS) entry which is preliminary data.</text>
</comment>
<dbReference type="InterPro" id="IPR013078">
    <property type="entry name" value="His_Pase_superF_clade-1"/>
</dbReference>
<sequence>MLILLRHGQTTSNVTRALDTALPGADLTELGQQQARDAGAEIIKRFAPARIATSQAIRAQHTGRQAFGAYLEQAGAELEELVGIQEISAGRFEMQNSPEAHLGYLSSVAGYFARNLDAQVDGGETLTQFLGRYRAGLRPYEEAARDDNVVVVSHGGAIRAYAANATSVDSQFATRAYLPNCEYVVINPVGDFGDWELIQWGAAHNQDTGFAVD</sequence>
<dbReference type="EMBL" id="JADOUE010000001">
    <property type="protein sequence ID" value="MBG6122826.1"/>
    <property type="molecule type" value="Genomic_DNA"/>
</dbReference>